<protein>
    <recommendedName>
        <fullName evidence="2">Ubiquitin-like domain-containing protein</fullName>
    </recommendedName>
</protein>
<proteinExistence type="predicted"/>
<dbReference type="AlphaFoldDB" id="A0A7S1D658"/>
<reference evidence="1" key="1">
    <citation type="submission" date="2021-01" db="EMBL/GenBank/DDBJ databases">
        <authorList>
            <person name="Corre E."/>
            <person name="Pelletier E."/>
            <person name="Niang G."/>
            <person name="Scheremetjew M."/>
            <person name="Finn R."/>
            <person name="Kale V."/>
            <person name="Holt S."/>
            <person name="Cochrane G."/>
            <person name="Meng A."/>
            <person name="Brown T."/>
            <person name="Cohen L."/>
        </authorList>
    </citation>
    <scope>NUCLEOTIDE SEQUENCE</scope>
    <source>
        <strain evidence="1">ECT3854</strain>
    </source>
</reference>
<dbReference type="Gene3D" id="3.10.20.90">
    <property type="entry name" value="Phosphatidylinositol 3-kinase Catalytic Subunit, Chain A, domain 1"/>
    <property type="match status" value="1"/>
</dbReference>
<dbReference type="EMBL" id="HBFW01014380">
    <property type="protein sequence ID" value="CAD8938100.1"/>
    <property type="molecule type" value="Transcribed_RNA"/>
</dbReference>
<name>A0A7S1D658_CYCTE</name>
<gene>
    <name evidence="1" type="ORF">CTEN0397_LOCUS9163</name>
</gene>
<sequence>MKREKHAHNSSRGSRTAPRCCVVRMEGLCQLEIKTLNGRKILLDDVPLTETIEDLYKRVDEVETTPTEKWKLMVVTPGGSIRTLKWADKAKQICEYGVTESLKYRVEVVLDMGSCHMSRR</sequence>
<evidence type="ECO:0008006" key="2">
    <source>
        <dbReference type="Google" id="ProtNLM"/>
    </source>
</evidence>
<organism evidence="1">
    <name type="scientific">Cyclophora tenuis</name>
    <name type="common">Marine diatom</name>
    <dbReference type="NCBI Taxonomy" id="216820"/>
    <lineage>
        <taxon>Eukaryota</taxon>
        <taxon>Sar</taxon>
        <taxon>Stramenopiles</taxon>
        <taxon>Ochrophyta</taxon>
        <taxon>Bacillariophyta</taxon>
        <taxon>Fragilariophyceae</taxon>
        <taxon>Fragilariophycidae</taxon>
        <taxon>Cyclophorales</taxon>
        <taxon>Cyclophoraceae</taxon>
        <taxon>Cyclophora</taxon>
    </lineage>
</organism>
<dbReference type="SUPFAM" id="SSF54236">
    <property type="entry name" value="Ubiquitin-like"/>
    <property type="match status" value="1"/>
</dbReference>
<dbReference type="InterPro" id="IPR029071">
    <property type="entry name" value="Ubiquitin-like_domsf"/>
</dbReference>
<accession>A0A7S1D658</accession>
<evidence type="ECO:0000313" key="1">
    <source>
        <dbReference type="EMBL" id="CAD8938100.1"/>
    </source>
</evidence>